<reference evidence="3 4" key="1">
    <citation type="journal article" date="2014" name="Genome Announc.">
        <title>Draft genome sequence of the pathogenic fungus Scedosporium apiospermum.</title>
        <authorList>
            <person name="Vandeputte P."/>
            <person name="Ghamrawi S."/>
            <person name="Rechenmann M."/>
            <person name="Iltis A."/>
            <person name="Giraud S."/>
            <person name="Fleury M."/>
            <person name="Thornton C."/>
            <person name="Delhaes L."/>
            <person name="Meyer W."/>
            <person name="Papon N."/>
            <person name="Bouchara J.P."/>
        </authorList>
    </citation>
    <scope>NUCLEOTIDE SEQUENCE [LARGE SCALE GENOMIC DNA]</scope>
    <source>
        <strain evidence="3 4">IHEM 14462</strain>
    </source>
</reference>
<sequence length="429" mass="49198">MTLIFSASRRKGRSSPPTLLPLTESTHFRSRSPRSTIRQRARRFLRSRIARLLLLLFCIWNLAEVLLVRRNLATPPHPRAHARRKNERIYIASLHWNDGWLVRQYWSDAVVGLAEALGPQNVFVSVYESGSWDDTKEALQELDSTLGRMGVARNITLSDVTHEEEMAKDPDGPGWVETPRGRKELRRIPFLAELRDKTLRDLIKLRDQGIHFDKTEDVLTLLDTNDGTYAAACSLDVSNPPNYYDTFALRDSNGDTHLMQTWPYFRSEVSRNAMIANWPAVPVKSCWNGIVAMQAKPFVSEKPLRFRALPDSLAALHVEASECCLIHADNPLSQQLGIYLNPQVRVGYTSAAYEAVNPTSGSWVSPWQIFKGLWGSRILRWVYRTETRDWIVKRRMDRWMEERVGNSEPGDFCVINEMQVLVENGWAHV</sequence>
<feature type="region of interest" description="Disordered" evidence="1">
    <location>
        <begin position="1"/>
        <end position="20"/>
    </location>
</feature>
<dbReference type="PANTHER" id="PTHR34144:SF7">
    <property type="entry name" value="EXPORT PROTEIN (CAP59), PUTATIVE (AFU_ORTHOLOGUE AFUA_7G05020)-RELATED"/>
    <property type="match status" value="1"/>
</dbReference>
<dbReference type="InterPro" id="IPR021047">
    <property type="entry name" value="Mannosyltransferase_CMT1"/>
</dbReference>
<dbReference type="GeneID" id="27722690"/>
<evidence type="ECO:0000256" key="1">
    <source>
        <dbReference type="SAM" id="MobiDB-lite"/>
    </source>
</evidence>
<evidence type="ECO:0008006" key="5">
    <source>
        <dbReference type="Google" id="ProtNLM"/>
    </source>
</evidence>
<comment type="caution">
    <text evidence="3">The sequence shown here is derived from an EMBL/GenBank/DDBJ whole genome shotgun (WGS) entry which is preliminary data.</text>
</comment>
<dbReference type="OrthoDB" id="262547at2759"/>
<proteinExistence type="predicted"/>
<keyword evidence="2" id="KW-0812">Transmembrane</keyword>
<evidence type="ECO:0000313" key="4">
    <source>
        <dbReference type="Proteomes" id="UP000028545"/>
    </source>
</evidence>
<keyword evidence="2" id="KW-0472">Membrane</keyword>
<dbReference type="VEuPathDB" id="FungiDB:SAPIO_CDS3618"/>
<dbReference type="PANTHER" id="PTHR34144">
    <property type="entry name" value="CHROMOSOME 8, WHOLE GENOME SHOTGUN SEQUENCE"/>
    <property type="match status" value="1"/>
</dbReference>
<keyword evidence="4" id="KW-1185">Reference proteome</keyword>
<dbReference type="KEGG" id="sapo:SAPIO_CDS3618"/>
<dbReference type="EMBL" id="JOWA01000088">
    <property type="protein sequence ID" value="KEZ44581.1"/>
    <property type="molecule type" value="Genomic_DNA"/>
</dbReference>
<gene>
    <name evidence="3" type="ORF">SAPIO_CDS3618</name>
</gene>
<dbReference type="HOGENOM" id="CLU_040564_1_0_1"/>
<dbReference type="RefSeq" id="XP_016644380.1">
    <property type="nucleotide sequence ID" value="XM_016786374.1"/>
</dbReference>
<dbReference type="OMA" id="YIASMHW"/>
<keyword evidence="2" id="KW-1133">Transmembrane helix</keyword>
<dbReference type="AlphaFoldDB" id="A0A084GB69"/>
<evidence type="ECO:0000256" key="2">
    <source>
        <dbReference type="SAM" id="Phobius"/>
    </source>
</evidence>
<dbReference type="Pfam" id="PF11735">
    <property type="entry name" value="CAP59_mtransfer"/>
    <property type="match status" value="1"/>
</dbReference>
<feature type="transmembrane region" description="Helical" evidence="2">
    <location>
        <begin position="49"/>
        <end position="68"/>
    </location>
</feature>
<protein>
    <recommendedName>
        <fullName evidence="5">Polysaccharide export protein</fullName>
    </recommendedName>
</protein>
<name>A0A084GB69_PSEDA</name>
<organism evidence="3 4">
    <name type="scientific">Pseudallescheria apiosperma</name>
    <name type="common">Scedosporium apiospermum</name>
    <dbReference type="NCBI Taxonomy" id="563466"/>
    <lineage>
        <taxon>Eukaryota</taxon>
        <taxon>Fungi</taxon>
        <taxon>Dikarya</taxon>
        <taxon>Ascomycota</taxon>
        <taxon>Pezizomycotina</taxon>
        <taxon>Sordariomycetes</taxon>
        <taxon>Hypocreomycetidae</taxon>
        <taxon>Microascales</taxon>
        <taxon>Microascaceae</taxon>
        <taxon>Scedosporium</taxon>
    </lineage>
</organism>
<evidence type="ECO:0000313" key="3">
    <source>
        <dbReference type="EMBL" id="KEZ44581.1"/>
    </source>
</evidence>
<accession>A0A084GB69</accession>
<dbReference type="Proteomes" id="UP000028545">
    <property type="component" value="Unassembled WGS sequence"/>
</dbReference>